<dbReference type="GO" id="GO:0005886">
    <property type="term" value="C:plasma membrane"/>
    <property type="evidence" value="ECO:0007669"/>
    <property type="project" value="UniProtKB-SubCell"/>
</dbReference>
<protein>
    <recommendedName>
        <fullName evidence="7">ABC-2 type transporter transmembrane domain-containing protein</fullName>
    </recommendedName>
</protein>
<organism evidence="8 9">
    <name type="scientific">Desulfomarina profundi</name>
    <dbReference type="NCBI Taxonomy" id="2772557"/>
    <lineage>
        <taxon>Bacteria</taxon>
        <taxon>Pseudomonadati</taxon>
        <taxon>Thermodesulfobacteriota</taxon>
        <taxon>Desulfobulbia</taxon>
        <taxon>Desulfobulbales</taxon>
        <taxon>Desulfobulbaceae</taxon>
        <taxon>Desulfomarina</taxon>
    </lineage>
</organism>
<gene>
    <name evidence="8" type="ORF">DGMP_20610</name>
</gene>
<evidence type="ECO:0000259" key="7">
    <source>
        <dbReference type="Pfam" id="PF12698"/>
    </source>
</evidence>
<comment type="subcellular location">
    <subcellularLocation>
        <location evidence="1">Cell membrane</location>
        <topology evidence="1">Multi-pass membrane protein</topology>
    </subcellularLocation>
</comment>
<keyword evidence="4 6" id="KW-1133">Transmembrane helix</keyword>
<feature type="transmembrane region" description="Helical" evidence="6">
    <location>
        <begin position="26"/>
        <end position="44"/>
    </location>
</feature>
<dbReference type="PANTHER" id="PTHR30294">
    <property type="entry name" value="MEMBRANE COMPONENT OF ABC TRANSPORTER YHHJ-RELATED"/>
    <property type="match status" value="1"/>
</dbReference>
<evidence type="ECO:0000313" key="9">
    <source>
        <dbReference type="Proteomes" id="UP000826725"/>
    </source>
</evidence>
<dbReference type="KEGG" id="dbk:DGMP_20610"/>
<keyword evidence="9" id="KW-1185">Reference proteome</keyword>
<name>A0A8D5JDP1_9BACT</name>
<reference evidence="8" key="1">
    <citation type="submission" date="2020-09" db="EMBL/GenBank/DDBJ databases">
        <title>Desulfogranum mesoprofundum gen. nov., sp. nov., a novel mesophilic, sulfate-reducing chemolithoautotroph isolated from a deep-sea hydrothermal vent chimney in the Suiyo Seamount.</title>
        <authorList>
            <person name="Hashimoto Y."/>
            <person name="Nakagawa S."/>
        </authorList>
    </citation>
    <scope>NUCLEOTIDE SEQUENCE</scope>
    <source>
        <strain evidence="8">KT2</strain>
    </source>
</reference>
<evidence type="ECO:0000256" key="1">
    <source>
        <dbReference type="ARBA" id="ARBA00004651"/>
    </source>
</evidence>
<keyword evidence="3 6" id="KW-0812">Transmembrane</keyword>
<dbReference type="EMBL" id="AP024086">
    <property type="protein sequence ID" value="BCL61368.1"/>
    <property type="molecule type" value="Genomic_DNA"/>
</dbReference>
<proteinExistence type="predicted"/>
<dbReference type="GO" id="GO:0140359">
    <property type="term" value="F:ABC-type transporter activity"/>
    <property type="evidence" value="ECO:0007669"/>
    <property type="project" value="InterPro"/>
</dbReference>
<sequence>MKLSLLRLRGILIKEILQIIRDPSSIALALVMPLVLLFLFGYGVNLDAEHIPVAFLSKDRGNISRDLMARFSLSPHFQLHSVESSGVAEKLLMEKKVDAIIILQDNFVSHLLSTGTAPVQLIVNGVDANRARLIEGYVKSLMAGWAQMRSYSEQIQTIPPISVTFRIWFNEGAESRNFLIPA</sequence>
<feature type="domain" description="ABC-2 type transporter transmembrane" evidence="7">
    <location>
        <begin position="25"/>
        <end position="181"/>
    </location>
</feature>
<dbReference type="Proteomes" id="UP000826725">
    <property type="component" value="Chromosome"/>
</dbReference>
<accession>A0A8D5JDP1</accession>
<evidence type="ECO:0000256" key="6">
    <source>
        <dbReference type="SAM" id="Phobius"/>
    </source>
</evidence>
<dbReference type="PANTHER" id="PTHR30294:SF29">
    <property type="entry name" value="MULTIDRUG ABC TRANSPORTER PERMEASE YBHS-RELATED"/>
    <property type="match status" value="1"/>
</dbReference>
<evidence type="ECO:0000313" key="8">
    <source>
        <dbReference type="EMBL" id="BCL61368.1"/>
    </source>
</evidence>
<keyword evidence="2" id="KW-1003">Cell membrane</keyword>
<dbReference type="AlphaFoldDB" id="A0A8D5JDP1"/>
<dbReference type="InterPro" id="IPR013525">
    <property type="entry name" value="ABC2_TM"/>
</dbReference>
<dbReference type="Pfam" id="PF12698">
    <property type="entry name" value="ABC2_membrane_3"/>
    <property type="match status" value="1"/>
</dbReference>
<keyword evidence="5 6" id="KW-0472">Membrane</keyword>
<evidence type="ECO:0000256" key="2">
    <source>
        <dbReference type="ARBA" id="ARBA00022475"/>
    </source>
</evidence>
<evidence type="ECO:0000256" key="3">
    <source>
        <dbReference type="ARBA" id="ARBA00022692"/>
    </source>
</evidence>
<evidence type="ECO:0000256" key="4">
    <source>
        <dbReference type="ARBA" id="ARBA00022989"/>
    </source>
</evidence>
<evidence type="ECO:0000256" key="5">
    <source>
        <dbReference type="ARBA" id="ARBA00023136"/>
    </source>
</evidence>
<dbReference type="InterPro" id="IPR051449">
    <property type="entry name" value="ABC-2_transporter_component"/>
</dbReference>